<sequence length="133" mass="14700">MYEVVEKVAEVDDFMRLRQITGLTPRPREAAVKGLPRSLFGVCVMMQETCVGMGRVVGDGALNFEIVDVAVDPAHQGRGLGRKVMESIMAYLQREAPDGAYITLMADVPELYARFGFKLTRPGSEGMYIVKGR</sequence>
<dbReference type="InterPro" id="IPR016181">
    <property type="entry name" value="Acyl_CoA_acyltransferase"/>
</dbReference>
<evidence type="ECO:0000256" key="1">
    <source>
        <dbReference type="ARBA" id="ARBA00022679"/>
    </source>
</evidence>
<protein>
    <submittedName>
        <fullName evidence="4">Histone acetyltransferase HPA2/related acetyltransferase</fullName>
    </submittedName>
</protein>
<dbReference type="InterPro" id="IPR000182">
    <property type="entry name" value="GNAT_dom"/>
</dbReference>
<name>Q2S899_HAHCH</name>
<evidence type="ECO:0000256" key="2">
    <source>
        <dbReference type="ARBA" id="ARBA00023315"/>
    </source>
</evidence>
<dbReference type="Pfam" id="PF13508">
    <property type="entry name" value="Acetyltransf_7"/>
    <property type="match status" value="1"/>
</dbReference>
<dbReference type="GO" id="GO:0005737">
    <property type="term" value="C:cytoplasm"/>
    <property type="evidence" value="ECO:0007669"/>
    <property type="project" value="TreeGrafter"/>
</dbReference>
<dbReference type="PANTHER" id="PTHR43626">
    <property type="entry name" value="ACYL-COA N-ACYLTRANSFERASE"/>
    <property type="match status" value="1"/>
</dbReference>
<dbReference type="PROSITE" id="PS51186">
    <property type="entry name" value="GNAT"/>
    <property type="match status" value="1"/>
</dbReference>
<dbReference type="PANTHER" id="PTHR43626:SF4">
    <property type="entry name" value="GCN5-RELATED N-ACETYLTRANSFERASE 2, CHLOROPLASTIC"/>
    <property type="match status" value="1"/>
</dbReference>
<dbReference type="AlphaFoldDB" id="Q2S899"/>
<organism evidence="4 5">
    <name type="scientific">Hahella chejuensis (strain KCTC 2396)</name>
    <dbReference type="NCBI Taxonomy" id="349521"/>
    <lineage>
        <taxon>Bacteria</taxon>
        <taxon>Pseudomonadati</taxon>
        <taxon>Pseudomonadota</taxon>
        <taxon>Gammaproteobacteria</taxon>
        <taxon>Oceanospirillales</taxon>
        <taxon>Hahellaceae</taxon>
        <taxon>Hahella</taxon>
    </lineage>
</organism>
<dbReference type="eggNOG" id="COG0454">
    <property type="taxonomic scope" value="Bacteria"/>
</dbReference>
<feature type="domain" description="N-acetyltransferase" evidence="3">
    <location>
        <begin position="3"/>
        <end position="133"/>
    </location>
</feature>
<dbReference type="KEGG" id="hch:HCH_06484"/>
<evidence type="ECO:0000313" key="4">
    <source>
        <dbReference type="EMBL" id="ABC33125.1"/>
    </source>
</evidence>
<evidence type="ECO:0000259" key="3">
    <source>
        <dbReference type="PROSITE" id="PS51186"/>
    </source>
</evidence>
<dbReference type="STRING" id="349521.HCH_06484"/>
<dbReference type="HOGENOM" id="CLU_086503_7_0_6"/>
<gene>
    <name evidence="4" type="ordered locus">HCH_06484</name>
</gene>
<keyword evidence="5" id="KW-1185">Reference proteome</keyword>
<dbReference type="RefSeq" id="WP_011400177.1">
    <property type="nucleotide sequence ID" value="NC_007645.1"/>
</dbReference>
<dbReference type="InterPro" id="IPR045039">
    <property type="entry name" value="NSI-like"/>
</dbReference>
<reference evidence="4 5" key="1">
    <citation type="journal article" date="2005" name="Nucleic Acids Res.">
        <title>Genomic blueprint of Hahella chejuensis, a marine microbe producing an algicidal agent.</title>
        <authorList>
            <person name="Jeong H."/>
            <person name="Yim J.H."/>
            <person name="Lee C."/>
            <person name="Choi S.-H."/>
            <person name="Park Y.K."/>
            <person name="Yoon S.H."/>
            <person name="Hur C.-G."/>
            <person name="Kang H.-Y."/>
            <person name="Kim D."/>
            <person name="Lee H.H."/>
            <person name="Park K.H."/>
            <person name="Park S.-H."/>
            <person name="Park H.-S."/>
            <person name="Lee H.K."/>
            <person name="Oh T.K."/>
            <person name="Kim J.F."/>
        </authorList>
    </citation>
    <scope>NUCLEOTIDE SEQUENCE [LARGE SCALE GENOMIC DNA]</scope>
    <source>
        <strain evidence="4 5">KCTC 2396</strain>
    </source>
</reference>
<keyword evidence="1 4" id="KW-0808">Transferase</keyword>
<evidence type="ECO:0000313" key="5">
    <source>
        <dbReference type="Proteomes" id="UP000000238"/>
    </source>
</evidence>
<dbReference type="Proteomes" id="UP000000238">
    <property type="component" value="Chromosome"/>
</dbReference>
<dbReference type="CDD" id="cd04301">
    <property type="entry name" value="NAT_SF"/>
    <property type="match status" value="1"/>
</dbReference>
<dbReference type="OrthoDB" id="3216107at2"/>
<dbReference type="SUPFAM" id="SSF55729">
    <property type="entry name" value="Acyl-CoA N-acyltransferases (Nat)"/>
    <property type="match status" value="1"/>
</dbReference>
<keyword evidence="2" id="KW-0012">Acyltransferase</keyword>
<proteinExistence type="predicted"/>
<dbReference type="Gene3D" id="3.40.630.30">
    <property type="match status" value="1"/>
</dbReference>
<accession>Q2S899</accession>
<dbReference type="EMBL" id="CP000155">
    <property type="protein sequence ID" value="ABC33125.1"/>
    <property type="molecule type" value="Genomic_DNA"/>
</dbReference>
<dbReference type="GO" id="GO:0008080">
    <property type="term" value="F:N-acetyltransferase activity"/>
    <property type="evidence" value="ECO:0007669"/>
    <property type="project" value="InterPro"/>
</dbReference>